<dbReference type="InterPro" id="IPR003439">
    <property type="entry name" value="ABC_transporter-like_ATP-bd"/>
</dbReference>
<dbReference type="PROSITE" id="PS00211">
    <property type="entry name" value="ABC_TRANSPORTER_1"/>
    <property type="match status" value="1"/>
</dbReference>
<keyword evidence="3" id="KW-0472">Membrane</keyword>
<dbReference type="InterPro" id="IPR027417">
    <property type="entry name" value="P-loop_NTPase"/>
</dbReference>
<accession>A0A2N5CG08</accession>
<name>A0A2N5CG08_9BURK</name>
<keyword evidence="3" id="KW-0997">Cell inner membrane</keyword>
<dbReference type="RefSeq" id="WP_101680504.1">
    <property type="nucleotide sequence ID" value="NZ_PJRP01000002.1"/>
</dbReference>
<feature type="domain" description="ABC transporter" evidence="6">
    <location>
        <begin position="19"/>
        <end position="257"/>
    </location>
</feature>
<dbReference type="SMART" id="SM00382">
    <property type="entry name" value="AAA"/>
    <property type="match status" value="1"/>
</dbReference>
<keyword evidence="5 7" id="KW-0067">ATP-binding</keyword>
<organism evidence="7 8">
    <name type="scientific">Cupriavidus pauculus</name>
    <dbReference type="NCBI Taxonomy" id="82633"/>
    <lineage>
        <taxon>Bacteria</taxon>
        <taxon>Pseudomonadati</taxon>
        <taxon>Pseudomonadota</taxon>
        <taxon>Betaproteobacteria</taxon>
        <taxon>Burkholderiales</taxon>
        <taxon>Burkholderiaceae</taxon>
        <taxon>Cupriavidus</taxon>
    </lineage>
</organism>
<sequence length="283" mass="30299">MTATVPNPSGQAFTGPNVVELADVDFAYAAGDKPILSGLSMRFPRGKVVAVMGGSGCGKTTVMRLVGGMVRPQRGRVTFNGADIDAMDQTALYAVRRQMGMLFQFGALFTDLSVFDNVAFPLREHTDLPESMIRDLVLMKLNAVGLRGARDLMPAQISGGMARRVALARAIALDPALLMYDEPFAGLDPISLGLTANLIRDLNDALGASTIIVSHDVQETFQIADYVYFIANGRIAAEGVPDDLRASSDPFVRQFVHAEADGPVPFHYSGPTLAEDFMAGGTR</sequence>
<evidence type="ECO:0000256" key="1">
    <source>
        <dbReference type="ARBA" id="ARBA00022448"/>
    </source>
</evidence>
<keyword evidence="4" id="KW-0547">Nucleotide-binding</keyword>
<dbReference type="PROSITE" id="PS50893">
    <property type="entry name" value="ABC_TRANSPORTER_2"/>
    <property type="match status" value="1"/>
</dbReference>
<dbReference type="AlphaFoldDB" id="A0A2N5CG08"/>
<evidence type="ECO:0000313" key="7">
    <source>
        <dbReference type="EMBL" id="PLQ01132.1"/>
    </source>
</evidence>
<evidence type="ECO:0000256" key="5">
    <source>
        <dbReference type="ARBA" id="ARBA00022840"/>
    </source>
</evidence>
<keyword evidence="1" id="KW-0813">Transport</keyword>
<dbReference type="STRING" id="82633.GCA_000974605_04091"/>
<protein>
    <submittedName>
        <fullName evidence="7">ABC transporter ATP-binding protein</fullName>
    </submittedName>
</protein>
<evidence type="ECO:0000256" key="2">
    <source>
        <dbReference type="ARBA" id="ARBA00022475"/>
    </source>
</evidence>
<dbReference type="Proteomes" id="UP000234341">
    <property type="component" value="Unassembled WGS sequence"/>
</dbReference>
<evidence type="ECO:0000313" key="8">
    <source>
        <dbReference type="Proteomes" id="UP000234341"/>
    </source>
</evidence>
<evidence type="ECO:0000256" key="3">
    <source>
        <dbReference type="ARBA" id="ARBA00022519"/>
    </source>
</evidence>
<dbReference type="GO" id="GO:0005524">
    <property type="term" value="F:ATP binding"/>
    <property type="evidence" value="ECO:0007669"/>
    <property type="project" value="UniProtKB-KW"/>
</dbReference>
<dbReference type="GO" id="GO:0016887">
    <property type="term" value="F:ATP hydrolysis activity"/>
    <property type="evidence" value="ECO:0007669"/>
    <property type="project" value="InterPro"/>
</dbReference>
<dbReference type="EMBL" id="PJRP01000002">
    <property type="protein sequence ID" value="PLQ01132.1"/>
    <property type="molecule type" value="Genomic_DNA"/>
</dbReference>
<evidence type="ECO:0000259" key="6">
    <source>
        <dbReference type="PROSITE" id="PS50893"/>
    </source>
</evidence>
<dbReference type="OrthoDB" id="9802264at2"/>
<reference evidence="7 8" key="1">
    <citation type="submission" date="2017-12" db="EMBL/GenBank/DDBJ databases">
        <title>Genome sequence of the active heterotrophic nitrifier-denitrifier, Cupriavidus pauculus UM1.</title>
        <authorList>
            <person name="Putonti C."/>
            <person name="Castignetti D."/>
        </authorList>
    </citation>
    <scope>NUCLEOTIDE SEQUENCE [LARGE SCALE GENOMIC DNA]</scope>
    <source>
        <strain evidence="7 8">UM1</strain>
    </source>
</reference>
<dbReference type="Pfam" id="PF00005">
    <property type="entry name" value="ABC_tran"/>
    <property type="match status" value="1"/>
</dbReference>
<dbReference type="InterPro" id="IPR003593">
    <property type="entry name" value="AAA+_ATPase"/>
</dbReference>
<evidence type="ECO:0000256" key="4">
    <source>
        <dbReference type="ARBA" id="ARBA00022741"/>
    </source>
</evidence>
<dbReference type="SUPFAM" id="SSF52540">
    <property type="entry name" value="P-loop containing nucleoside triphosphate hydrolases"/>
    <property type="match status" value="1"/>
</dbReference>
<dbReference type="PANTHER" id="PTHR43023">
    <property type="entry name" value="PROTEIN TRIGALACTOSYLDIACYLGLYCEROL 3, CHLOROPLASTIC"/>
    <property type="match status" value="1"/>
</dbReference>
<dbReference type="InterPro" id="IPR017871">
    <property type="entry name" value="ABC_transporter-like_CS"/>
</dbReference>
<gene>
    <name evidence="7" type="ORF">CYJ10_05385</name>
</gene>
<keyword evidence="2" id="KW-1003">Cell membrane</keyword>
<dbReference type="CDD" id="cd03261">
    <property type="entry name" value="ABC_Org_Solvent_Resistant"/>
    <property type="match status" value="1"/>
</dbReference>
<dbReference type="PANTHER" id="PTHR43023:SF6">
    <property type="entry name" value="INTERMEMBRANE PHOSPHOLIPID TRANSPORT SYSTEM ATP-BINDING PROTEIN MLAF"/>
    <property type="match status" value="1"/>
</dbReference>
<dbReference type="Gene3D" id="3.40.50.300">
    <property type="entry name" value="P-loop containing nucleotide triphosphate hydrolases"/>
    <property type="match status" value="1"/>
</dbReference>
<proteinExistence type="predicted"/>
<comment type="caution">
    <text evidence="7">The sequence shown here is derived from an EMBL/GenBank/DDBJ whole genome shotgun (WGS) entry which is preliminary data.</text>
</comment>